<dbReference type="EMBL" id="ML986488">
    <property type="protein sequence ID" value="KAF2278427.1"/>
    <property type="molecule type" value="Genomic_DNA"/>
</dbReference>
<evidence type="ECO:0000256" key="7">
    <source>
        <dbReference type="SAM" id="Phobius"/>
    </source>
</evidence>
<dbReference type="InterPro" id="IPR022764">
    <property type="entry name" value="Peptidase_S54_rhomboid_dom"/>
</dbReference>
<evidence type="ECO:0000313" key="10">
    <source>
        <dbReference type="Proteomes" id="UP000800097"/>
    </source>
</evidence>
<dbReference type="OrthoDB" id="418595at2759"/>
<accession>A0A6A6JPX3</accession>
<dbReference type="InterPro" id="IPR035952">
    <property type="entry name" value="Rhomboid-like_sf"/>
</dbReference>
<gene>
    <name evidence="9" type="ORF">EI97DRAFT_431647</name>
</gene>
<evidence type="ECO:0000259" key="8">
    <source>
        <dbReference type="Pfam" id="PF01694"/>
    </source>
</evidence>
<proteinExistence type="inferred from homology"/>
<dbReference type="AlphaFoldDB" id="A0A6A6JPX3"/>
<keyword evidence="6 7" id="KW-0472">Membrane</keyword>
<dbReference type="Pfam" id="PF01694">
    <property type="entry name" value="Rhomboid"/>
    <property type="match status" value="1"/>
</dbReference>
<keyword evidence="3 7" id="KW-0812">Transmembrane</keyword>
<dbReference type="RefSeq" id="XP_033655966.1">
    <property type="nucleotide sequence ID" value="XM_033797987.1"/>
</dbReference>
<keyword evidence="5 7" id="KW-1133">Transmembrane helix</keyword>
<dbReference type="PANTHER" id="PTHR43731:SF14">
    <property type="entry name" value="PRESENILIN-ASSOCIATED RHOMBOID-LIKE PROTEIN, MITOCHONDRIAL"/>
    <property type="match status" value="1"/>
</dbReference>
<evidence type="ECO:0000256" key="4">
    <source>
        <dbReference type="ARBA" id="ARBA00022801"/>
    </source>
</evidence>
<dbReference type="GO" id="GO:0016020">
    <property type="term" value="C:membrane"/>
    <property type="evidence" value="ECO:0007669"/>
    <property type="project" value="UniProtKB-SubCell"/>
</dbReference>
<dbReference type="SUPFAM" id="SSF144091">
    <property type="entry name" value="Rhomboid-like"/>
    <property type="match status" value="1"/>
</dbReference>
<feature type="transmembrane region" description="Helical" evidence="7">
    <location>
        <begin position="180"/>
        <end position="198"/>
    </location>
</feature>
<feature type="transmembrane region" description="Helical" evidence="7">
    <location>
        <begin position="239"/>
        <end position="257"/>
    </location>
</feature>
<comment type="subcellular location">
    <subcellularLocation>
        <location evidence="1">Membrane</location>
        <topology evidence="1">Multi-pass membrane protein</topology>
    </subcellularLocation>
</comment>
<keyword evidence="4" id="KW-0378">Hydrolase</keyword>
<feature type="domain" description="Peptidase S54 rhomboid" evidence="8">
    <location>
        <begin position="139"/>
        <end position="291"/>
    </location>
</feature>
<evidence type="ECO:0000256" key="2">
    <source>
        <dbReference type="ARBA" id="ARBA00009045"/>
    </source>
</evidence>
<protein>
    <recommendedName>
        <fullName evidence="8">Peptidase S54 rhomboid domain-containing protein</fullName>
    </recommendedName>
</protein>
<evidence type="ECO:0000256" key="3">
    <source>
        <dbReference type="ARBA" id="ARBA00022692"/>
    </source>
</evidence>
<evidence type="ECO:0000256" key="1">
    <source>
        <dbReference type="ARBA" id="ARBA00004141"/>
    </source>
</evidence>
<dbReference type="GO" id="GO:0004252">
    <property type="term" value="F:serine-type endopeptidase activity"/>
    <property type="evidence" value="ECO:0007669"/>
    <property type="project" value="InterPro"/>
</dbReference>
<dbReference type="Proteomes" id="UP000800097">
    <property type="component" value="Unassembled WGS sequence"/>
</dbReference>
<sequence length="299" mass="33035">MASLFRLVRPLCPHTLRPLRPSLAPRFFSPSTTKAFGLAHGPSRFLNRQPSAILRRLYARNHNQGWGPSSPPPPPPSGNPYENAQANMRIIYLFAAINTAVWAYAAYCKICAQQGNPQPWMQLAPRVLLNLRNVLSGHYETIITSAFAHLDPIHLLANMTSFYFIGRLVAENAGIMPRHFVTLLLGSAISGSLGYLLVRYQHVRRTGQADTQSGLGFSGAVMGLGLAASMMFPRTVFHVYGIIPVPLWVLMGGYLIYDGYYLSSEKKTGVAHAGHLGGAAFGALYYLLVLRRPFLRLRL</sequence>
<dbReference type="Gene3D" id="1.20.1540.10">
    <property type="entry name" value="Rhomboid-like"/>
    <property type="match status" value="1"/>
</dbReference>
<dbReference type="InterPro" id="IPR050925">
    <property type="entry name" value="Rhomboid_protease_S54"/>
</dbReference>
<dbReference type="PANTHER" id="PTHR43731">
    <property type="entry name" value="RHOMBOID PROTEASE"/>
    <property type="match status" value="1"/>
</dbReference>
<evidence type="ECO:0000256" key="5">
    <source>
        <dbReference type="ARBA" id="ARBA00022989"/>
    </source>
</evidence>
<comment type="similarity">
    <text evidence="2">Belongs to the peptidase S54 family.</text>
</comment>
<evidence type="ECO:0000313" key="9">
    <source>
        <dbReference type="EMBL" id="KAF2278427.1"/>
    </source>
</evidence>
<reference evidence="9" key="1">
    <citation type="journal article" date="2020" name="Stud. Mycol.">
        <title>101 Dothideomycetes genomes: a test case for predicting lifestyles and emergence of pathogens.</title>
        <authorList>
            <person name="Haridas S."/>
            <person name="Albert R."/>
            <person name="Binder M."/>
            <person name="Bloem J."/>
            <person name="Labutti K."/>
            <person name="Salamov A."/>
            <person name="Andreopoulos B."/>
            <person name="Baker S."/>
            <person name="Barry K."/>
            <person name="Bills G."/>
            <person name="Bluhm B."/>
            <person name="Cannon C."/>
            <person name="Castanera R."/>
            <person name="Culley D."/>
            <person name="Daum C."/>
            <person name="Ezra D."/>
            <person name="Gonzalez J."/>
            <person name="Henrissat B."/>
            <person name="Kuo A."/>
            <person name="Liang C."/>
            <person name="Lipzen A."/>
            <person name="Lutzoni F."/>
            <person name="Magnuson J."/>
            <person name="Mondo S."/>
            <person name="Nolan M."/>
            <person name="Ohm R."/>
            <person name="Pangilinan J."/>
            <person name="Park H.-J."/>
            <person name="Ramirez L."/>
            <person name="Alfaro M."/>
            <person name="Sun H."/>
            <person name="Tritt A."/>
            <person name="Yoshinaga Y."/>
            <person name="Zwiers L.-H."/>
            <person name="Turgeon B."/>
            <person name="Goodwin S."/>
            <person name="Spatafora J."/>
            <person name="Crous P."/>
            <person name="Grigoriev I."/>
        </authorList>
    </citation>
    <scope>NUCLEOTIDE SEQUENCE</scope>
    <source>
        <strain evidence="9">CBS 379.55</strain>
    </source>
</reference>
<organism evidence="9 10">
    <name type="scientific">Westerdykella ornata</name>
    <dbReference type="NCBI Taxonomy" id="318751"/>
    <lineage>
        <taxon>Eukaryota</taxon>
        <taxon>Fungi</taxon>
        <taxon>Dikarya</taxon>
        <taxon>Ascomycota</taxon>
        <taxon>Pezizomycotina</taxon>
        <taxon>Dothideomycetes</taxon>
        <taxon>Pleosporomycetidae</taxon>
        <taxon>Pleosporales</taxon>
        <taxon>Sporormiaceae</taxon>
        <taxon>Westerdykella</taxon>
    </lineage>
</organism>
<evidence type="ECO:0000256" key="6">
    <source>
        <dbReference type="ARBA" id="ARBA00023136"/>
    </source>
</evidence>
<name>A0A6A6JPX3_WESOR</name>
<dbReference type="GeneID" id="54551162"/>
<keyword evidence="10" id="KW-1185">Reference proteome</keyword>
<feature type="transmembrane region" description="Helical" evidence="7">
    <location>
        <begin position="269"/>
        <end position="289"/>
    </location>
</feature>